<keyword evidence="1" id="KW-0472">Membrane</keyword>
<feature type="domain" description="DUF7630" evidence="2">
    <location>
        <begin position="59"/>
        <end position="109"/>
    </location>
</feature>
<dbReference type="PANTHER" id="PTHR11319">
    <property type="entry name" value="G PROTEIN-COUPLED RECEPTOR-RELATED"/>
    <property type="match status" value="1"/>
</dbReference>
<dbReference type="PANTHER" id="PTHR11319:SF35">
    <property type="entry name" value="OUTER MEMBRANE PROTEIN PMPC-RELATED"/>
    <property type="match status" value="1"/>
</dbReference>
<dbReference type="AlphaFoldDB" id="A0A8J8SY39"/>
<dbReference type="EMBL" id="RRYP01016870">
    <property type="protein sequence ID" value="TNV74538.1"/>
    <property type="molecule type" value="Genomic_DNA"/>
</dbReference>
<gene>
    <name evidence="3" type="ORF">FGO68_gene13859</name>
</gene>
<keyword evidence="1" id="KW-0812">Transmembrane</keyword>
<evidence type="ECO:0000313" key="3">
    <source>
        <dbReference type="EMBL" id="TNV74538.1"/>
    </source>
</evidence>
<dbReference type="Pfam" id="PF24633">
    <property type="entry name" value="DUF7630"/>
    <property type="match status" value="1"/>
</dbReference>
<organism evidence="3 4">
    <name type="scientific">Halteria grandinella</name>
    <dbReference type="NCBI Taxonomy" id="5974"/>
    <lineage>
        <taxon>Eukaryota</taxon>
        <taxon>Sar</taxon>
        <taxon>Alveolata</taxon>
        <taxon>Ciliophora</taxon>
        <taxon>Intramacronucleata</taxon>
        <taxon>Spirotrichea</taxon>
        <taxon>Stichotrichia</taxon>
        <taxon>Sporadotrichida</taxon>
        <taxon>Halteriidae</taxon>
        <taxon>Halteria</taxon>
    </lineage>
</organism>
<evidence type="ECO:0000313" key="4">
    <source>
        <dbReference type="Proteomes" id="UP000785679"/>
    </source>
</evidence>
<evidence type="ECO:0000256" key="1">
    <source>
        <dbReference type="SAM" id="Phobius"/>
    </source>
</evidence>
<name>A0A8J8SY39_HALGN</name>
<keyword evidence="1" id="KW-1133">Transmembrane helix</keyword>
<dbReference type="InterPro" id="IPR009030">
    <property type="entry name" value="Growth_fac_rcpt_cys_sf"/>
</dbReference>
<feature type="transmembrane region" description="Helical" evidence="1">
    <location>
        <begin position="112"/>
        <end position="138"/>
    </location>
</feature>
<sequence>MLSNGKCRQCAPGTYLLKAPTSITSCISCQTENSVCQGGSELYPLSGYWRSSADSDNIMECLNPDACLGGQFPQLNLTGQCANGYQGVLCASCIAGYTLNQQSRECKQCPTIVINSLILAAFALLALVIIIVLVWSNLKSSNEEKNQLPVYFRILVNHFQVVTLVASFDFNWPEQFKSFFKGFKPMAEAQSEIFSVDCLLYYYSNDSNVKPYYVKSIVLFALPPAMILLSILVWLAIYQKKAIKKKQKDDQFNRLDGKSSRQLDDTTRQLVESDFTTKEPDAVGDLPGKIILTIIVILFLLHPTITREMFNLFKQASFHQYFIVAKPLKELKGSIWILKKFAMRVSIGMHQIGLEYPLSQYMGLAFHLLGSSLYIGTGSSWKSHQQNKDMGSYIMGINLVTLAIGRYSSFTERFSQSSFKH</sequence>
<reference evidence="3" key="1">
    <citation type="submission" date="2019-06" db="EMBL/GenBank/DDBJ databases">
        <authorList>
            <person name="Zheng W."/>
        </authorList>
    </citation>
    <scope>NUCLEOTIDE SEQUENCE</scope>
    <source>
        <strain evidence="3">QDHG01</strain>
    </source>
</reference>
<proteinExistence type="predicted"/>
<dbReference type="Proteomes" id="UP000785679">
    <property type="component" value="Unassembled WGS sequence"/>
</dbReference>
<evidence type="ECO:0000259" key="2">
    <source>
        <dbReference type="Pfam" id="PF24633"/>
    </source>
</evidence>
<protein>
    <recommendedName>
        <fullName evidence="2">DUF7630 domain-containing protein</fullName>
    </recommendedName>
</protein>
<feature type="transmembrane region" description="Helical" evidence="1">
    <location>
        <begin position="286"/>
        <end position="305"/>
    </location>
</feature>
<dbReference type="SUPFAM" id="SSF57184">
    <property type="entry name" value="Growth factor receptor domain"/>
    <property type="match status" value="1"/>
</dbReference>
<accession>A0A8J8SY39</accession>
<dbReference type="OrthoDB" id="293546at2759"/>
<feature type="transmembrane region" description="Helical" evidence="1">
    <location>
        <begin position="217"/>
        <end position="238"/>
    </location>
</feature>
<dbReference type="InterPro" id="IPR056047">
    <property type="entry name" value="CRMPA-like_DUF7630"/>
</dbReference>
<keyword evidence="4" id="KW-1185">Reference proteome</keyword>
<comment type="caution">
    <text evidence="3">The sequence shown here is derived from an EMBL/GenBank/DDBJ whole genome shotgun (WGS) entry which is preliminary data.</text>
</comment>